<feature type="compositionally biased region" description="Low complexity" evidence="1">
    <location>
        <begin position="40"/>
        <end position="55"/>
    </location>
</feature>
<accession>A0ABD0PEN6</accession>
<dbReference type="Proteomes" id="UP001529510">
    <property type="component" value="Unassembled WGS sequence"/>
</dbReference>
<evidence type="ECO:0000313" key="2">
    <source>
        <dbReference type="EMBL" id="KAL0172500.1"/>
    </source>
</evidence>
<feature type="non-terminal residue" evidence="2">
    <location>
        <position position="1"/>
    </location>
</feature>
<organism evidence="2 3">
    <name type="scientific">Cirrhinus mrigala</name>
    <name type="common">Mrigala</name>
    <dbReference type="NCBI Taxonomy" id="683832"/>
    <lineage>
        <taxon>Eukaryota</taxon>
        <taxon>Metazoa</taxon>
        <taxon>Chordata</taxon>
        <taxon>Craniata</taxon>
        <taxon>Vertebrata</taxon>
        <taxon>Euteleostomi</taxon>
        <taxon>Actinopterygii</taxon>
        <taxon>Neopterygii</taxon>
        <taxon>Teleostei</taxon>
        <taxon>Ostariophysi</taxon>
        <taxon>Cypriniformes</taxon>
        <taxon>Cyprinidae</taxon>
        <taxon>Labeoninae</taxon>
        <taxon>Labeonini</taxon>
        <taxon>Cirrhinus</taxon>
    </lineage>
</organism>
<evidence type="ECO:0000313" key="3">
    <source>
        <dbReference type="Proteomes" id="UP001529510"/>
    </source>
</evidence>
<name>A0ABD0PEN6_CIRMR</name>
<dbReference type="AlphaFoldDB" id="A0ABD0PEN6"/>
<evidence type="ECO:0000256" key="1">
    <source>
        <dbReference type="SAM" id="MobiDB-lite"/>
    </source>
</evidence>
<keyword evidence="3" id="KW-1185">Reference proteome</keyword>
<dbReference type="EMBL" id="JAMKFB020000016">
    <property type="protein sequence ID" value="KAL0172500.1"/>
    <property type="molecule type" value="Genomic_DNA"/>
</dbReference>
<proteinExistence type="predicted"/>
<comment type="caution">
    <text evidence="2">The sequence shown here is derived from an EMBL/GenBank/DDBJ whole genome shotgun (WGS) entry which is preliminary data.</text>
</comment>
<feature type="region of interest" description="Disordered" evidence="1">
    <location>
        <begin position="19"/>
        <end position="69"/>
    </location>
</feature>
<sequence length="69" mass="7834">WDREKLLEAWMSNAENCCQRSGVQMPTPPPRGYNTWDTLPSPRTPRTTRSSITSPDEISLTPADDDRSL</sequence>
<feature type="non-terminal residue" evidence="2">
    <location>
        <position position="69"/>
    </location>
</feature>
<reference evidence="2 3" key="1">
    <citation type="submission" date="2024-05" db="EMBL/GenBank/DDBJ databases">
        <title>Genome sequencing and assembly of Indian major carp, Cirrhinus mrigala (Hamilton, 1822).</title>
        <authorList>
            <person name="Mohindra V."/>
            <person name="Chowdhury L.M."/>
            <person name="Lal K."/>
            <person name="Jena J.K."/>
        </authorList>
    </citation>
    <scope>NUCLEOTIDE SEQUENCE [LARGE SCALE GENOMIC DNA]</scope>
    <source>
        <strain evidence="2">CM1030</strain>
        <tissue evidence="2">Blood</tissue>
    </source>
</reference>
<protein>
    <submittedName>
        <fullName evidence="2">Uncharacterized protein</fullName>
    </submittedName>
</protein>
<gene>
    <name evidence="2" type="ORF">M9458_032811</name>
</gene>